<dbReference type="CDD" id="cd07996">
    <property type="entry name" value="WGR_MMR_like"/>
    <property type="match status" value="1"/>
</dbReference>
<proteinExistence type="predicted"/>
<dbReference type="RefSeq" id="WP_118967560.1">
    <property type="nucleotide sequence ID" value="NZ_QHCT01000001.1"/>
</dbReference>
<name>A0A396ZAW0_9LEPT</name>
<dbReference type="SMART" id="SM00773">
    <property type="entry name" value="WGR"/>
    <property type="match status" value="1"/>
</dbReference>
<feature type="domain" description="WGR" evidence="1">
    <location>
        <begin position="1"/>
        <end position="72"/>
    </location>
</feature>
<evidence type="ECO:0000313" key="3">
    <source>
        <dbReference type="Proteomes" id="UP000265798"/>
    </source>
</evidence>
<dbReference type="PANTHER" id="PTHR30634:SF13">
    <property type="entry name" value="PROTEIN YEHF"/>
    <property type="match status" value="1"/>
</dbReference>
<dbReference type="InterPro" id="IPR036930">
    <property type="entry name" value="WGR_dom_sf"/>
</dbReference>
<dbReference type="InterPro" id="IPR050458">
    <property type="entry name" value="LolB"/>
</dbReference>
<protein>
    <recommendedName>
        <fullName evidence="1">WGR domain-containing protein</fullName>
    </recommendedName>
</protein>
<dbReference type="InterPro" id="IPR008893">
    <property type="entry name" value="WGR_domain"/>
</dbReference>
<organism evidence="2 3">
    <name type="scientific">Leptospira stimsonii</name>
    <dbReference type="NCBI Taxonomy" id="2202203"/>
    <lineage>
        <taxon>Bacteria</taxon>
        <taxon>Pseudomonadati</taxon>
        <taxon>Spirochaetota</taxon>
        <taxon>Spirochaetia</taxon>
        <taxon>Leptospirales</taxon>
        <taxon>Leptospiraceae</taxon>
        <taxon>Leptospira</taxon>
    </lineage>
</organism>
<comment type="caution">
    <text evidence="2">The sequence shown here is derived from an EMBL/GenBank/DDBJ whole genome shotgun (WGS) entry which is preliminary data.</text>
</comment>
<reference evidence="3" key="1">
    <citation type="submission" date="2018-05" db="EMBL/GenBank/DDBJ databases">
        <title>Leptospira yasudae sp. nov. and Leptospira stimsonii sp. nov., two pathogenic species of the genus Leptospira isolated from environmental sources.</title>
        <authorList>
            <person name="Casanovas-Massana A."/>
            <person name="Hamond C."/>
            <person name="Santos L.A."/>
            <person name="Hacker K.P."/>
            <person name="Balassiano I."/>
            <person name="Medeiros M.A."/>
            <person name="Reis M.G."/>
            <person name="Ko A.I."/>
            <person name="Wunder E.A."/>
        </authorList>
    </citation>
    <scope>NUCLEOTIDE SEQUENCE [LARGE SCALE GENOMIC DNA]</scope>
    <source>
        <strain evidence="3">Yale</strain>
    </source>
</reference>
<dbReference type="PANTHER" id="PTHR30634">
    <property type="entry name" value="OUTER MEMBRANE LOLAB LIPOPROTEIN INSERTION APPARATUS"/>
    <property type="match status" value="1"/>
</dbReference>
<dbReference type="AlphaFoldDB" id="A0A396ZAW0"/>
<dbReference type="NCBIfam" id="NF047558">
    <property type="entry name" value="TPR_END_plus"/>
    <property type="match status" value="1"/>
</dbReference>
<accession>A0A396ZAW0</accession>
<dbReference type="OrthoDB" id="313064at2"/>
<dbReference type="Gene3D" id="2.20.140.10">
    <property type="entry name" value="WGR domain"/>
    <property type="match status" value="1"/>
</dbReference>
<dbReference type="InterPro" id="IPR049809">
    <property type="entry name" value="YehF/YfeS-like_WGR"/>
</dbReference>
<evidence type="ECO:0000313" key="2">
    <source>
        <dbReference type="EMBL" id="RHX92732.1"/>
    </source>
</evidence>
<gene>
    <name evidence="2" type="ORF">DLM75_06050</name>
</gene>
<dbReference type="Proteomes" id="UP000265798">
    <property type="component" value="Unassembled WGS sequence"/>
</dbReference>
<dbReference type="SUPFAM" id="SSF142921">
    <property type="entry name" value="WGR domain-like"/>
    <property type="match status" value="1"/>
</dbReference>
<sequence length="741" mass="85779">MRKHFTHTQNGLETFWQIEMSGYSIILSFGKTGSVAKRRILNFEKRDDCSKEFERLVEEKSKQGFQESSEIPQYKILSGDPNFLKSWNQIVESSEQKEALRKHFQFLIETEECKILLDQILSLITDVKIEEDQLILTLPWSYDNETPVHLCWQKPFPGKIHTSVPKSMAEFASIFNGVEIKHAEDDYPTFAIRGIGANANSPELPAVVEDDFGWEEGILEEGESWWIAPLEIVGKNFSNVQSLGAFDDCQNWLVYHPFIKNKYGEPAISCVDHGSCDLEPPAVRYGMGGFLLREIARWVRDIDVDSNEDLPFDGTPIVSRRFQEFMAHKAVQVSENDSEVAKRILEFDWHSLAFRIHRTILKWVKGLGKKGVVKKKILVFDSYWDDAGEVVYLGFDWHSGNDYEEAISEGANVIDYFLNFTSFYEFILENHKSSQISGIEIMEILGDDYNSVRDILAFLSIENFISVAHGKEFKKIPQEEGIYFAYSHYHDEEASVVYHSQKGIENGFFEEYFPKDKAAKEKKKISEEDQELLDDIVGEVMEDYAGVWKSTMEESIERLDQNFHENEERYKREFDRILEYKEKVTKEEEKERLSDLGMQISSIALNRFLKENKPDVAGWVLNCYHEIYEKLGINTKSVVKGNDSGKMYNTNEYFAGDIIVFIAKYGGGKFLSLVKNLLPYEIKDSRLAFNLACLNSLEKNRDEMLRYTQIALALGKPKNDFKDRDFDNFREDPEFHALISH</sequence>
<dbReference type="EMBL" id="QHCT01000001">
    <property type="protein sequence ID" value="RHX92732.1"/>
    <property type="molecule type" value="Genomic_DNA"/>
</dbReference>
<evidence type="ECO:0000259" key="1">
    <source>
        <dbReference type="SMART" id="SM00773"/>
    </source>
</evidence>
<dbReference type="Pfam" id="PF05406">
    <property type="entry name" value="WGR"/>
    <property type="match status" value="1"/>
</dbReference>